<evidence type="ECO:0000259" key="2">
    <source>
        <dbReference type="Pfam" id="PF13439"/>
    </source>
</evidence>
<evidence type="ECO:0000313" key="3">
    <source>
        <dbReference type="EMBL" id="OGN32080.1"/>
    </source>
</evidence>
<dbReference type="Pfam" id="PF13439">
    <property type="entry name" value="Glyco_transf_4"/>
    <property type="match status" value="1"/>
</dbReference>
<dbReference type="InterPro" id="IPR050194">
    <property type="entry name" value="Glycosyltransferase_grp1"/>
</dbReference>
<proteinExistence type="predicted"/>
<accession>A0A1F8H484</accession>
<feature type="domain" description="Glycosyl transferase family 1" evidence="1">
    <location>
        <begin position="198"/>
        <end position="334"/>
    </location>
</feature>
<dbReference type="EMBL" id="MGKS01000021">
    <property type="protein sequence ID" value="OGN32080.1"/>
    <property type="molecule type" value="Genomic_DNA"/>
</dbReference>
<evidence type="ECO:0000259" key="1">
    <source>
        <dbReference type="Pfam" id="PF00534"/>
    </source>
</evidence>
<evidence type="ECO:0000313" key="4">
    <source>
        <dbReference type="Proteomes" id="UP000177676"/>
    </source>
</evidence>
<dbReference type="Gene3D" id="3.40.50.2000">
    <property type="entry name" value="Glycogen Phosphorylase B"/>
    <property type="match status" value="2"/>
</dbReference>
<feature type="domain" description="Glycosyltransferase subfamily 4-like N-terminal" evidence="2">
    <location>
        <begin position="13"/>
        <end position="189"/>
    </location>
</feature>
<dbReference type="InterPro" id="IPR001296">
    <property type="entry name" value="Glyco_trans_1"/>
</dbReference>
<organism evidence="3 4">
    <name type="scientific">Candidatus Yanofskybacteria bacterium RIFCSPLOWO2_02_FULL_43_10b</name>
    <dbReference type="NCBI Taxonomy" id="1802704"/>
    <lineage>
        <taxon>Bacteria</taxon>
        <taxon>Candidatus Yanofskyibacteriota</taxon>
    </lineage>
</organism>
<dbReference type="SUPFAM" id="SSF53756">
    <property type="entry name" value="UDP-Glycosyltransferase/glycogen phosphorylase"/>
    <property type="match status" value="1"/>
</dbReference>
<dbReference type="PANTHER" id="PTHR45947">
    <property type="entry name" value="SULFOQUINOVOSYL TRANSFERASE SQD2"/>
    <property type="match status" value="1"/>
</dbReference>
<dbReference type="InterPro" id="IPR028098">
    <property type="entry name" value="Glyco_trans_4-like_N"/>
</dbReference>
<protein>
    <recommendedName>
        <fullName evidence="5">Glycosyl transferase family 1 domain-containing protein</fullName>
    </recommendedName>
</protein>
<evidence type="ECO:0008006" key="5">
    <source>
        <dbReference type="Google" id="ProtNLM"/>
    </source>
</evidence>
<dbReference type="PANTHER" id="PTHR45947:SF3">
    <property type="entry name" value="SULFOQUINOVOSYL TRANSFERASE SQD2"/>
    <property type="match status" value="1"/>
</dbReference>
<dbReference type="GO" id="GO:0016757">
    <property type="term" value="F:glycosyltransferase activity"/>
    <property type="evidence" value="ECO:0007669"/>
    <property type="project" value="InterPro"/>
</dbReference>
<dbReference type="Proteomes" id="UP000177676">
    <property type="component" value="Unassembled WGS sequence"/>
</dbReference>
<gene>
    <name evidence="3" type="ORF">A3I92_00105</name>
</gene>
<reference evidence="3 4" key="1">
    <citation type="journal article" date="2016" name="Nat. Commun.">
        <title>Thousands of microbial genomes shed light on interconnected biogeochemical processes in an aquifer system.</title>
        <authorList>
            <person name="Anantharaman K."/>
            <person name="Brown C.T."/>
            <person name="Hug L.A."/>
            <person name="Sharon I."/>
            <person name="Castelle C.J."/>
            <person name="Probst A.J."/>
            <person name="Thomas B.C."/>
            <person name="Singh A."/>
            <person name="Wilkins M.J."/>
            <person name="Karaoz U."/>
            <person name="Brodie E.L."/>
            <person name="Williams K.H."/>
            <person name="Hubbard S.S."/>
            <person name="Banfield J.F."/>
        </authorList>
    </citation>
    <scope>NUCLEOTIDE SEQUENCE [LARGE SCALE GENOMIC DNA]</scope>
</reference>
<dbReference type="Pfam" id="PF00534">
    <property type="entry name" value="Glycos_transf_1"/>
    <property type="match status" value="1"/>
</dbReference>
<comment type="caution">
    <text evidence="3">The sequence shown here is derived from an EMBL/GenBank/DDBJ whole genome shotgun (WGS) entry which is preliminary data.</text>
</comment>
<name>A0A1F8H484_9BACT</name>
<sequence>MRVALVHDYLNQYGGGERVLGTFCEMFPRAPIFTLLYDEKLTGRAFADRRIYTSFLQKIPGAKYYHRWLPMLMPLAVEQFDLSAFDLVISNSASFAKGVITKTHTRHFSYCMTPTRFLWDGSHKYLDEFQQSGLIKKFVPPFLSYLRMWDQEASARVDRFVAISEFIRKRIKKYYQREAEVIHPPVDTSKFKISGQVDDYFLMVGRLVPYKRFDLAVEVFNQLGWPLKIIGDGPEKKHLQKLALRRTQGRPNIEFIGLVSDYLLPAYYSRAKAIIFPQEEDFGIVPVEAMASGRPVIAFRAGGSLETIKEGESGLFFDEQTPESLLKVLKSFNHLDFNPQAIKARAGLFDKEIFKDKWMKTISLSSP</sequence>
<dbReference type="AlphaFoldDB" id="A0A1F8H484"/>